<feature type="domain" description="Histidine kinase" evidence="7">
    <location>
        <begin position="213"/>
        <end position="426"/>
    </location>
</feature>
<comment type="catalytic activity">
    <reaction evidence="1">
        <text>ATP + protein L-histidine = ADP + protein N-phospho-L-histidine.</text>
        <dbReference type="EC" id="2.7.13.3"/>
    </reaction>
</comment>
<name>A0ABY5VI75_9FIRM</name>
<dbReference type="EMBL" id="CP102290">
    <property type="protein sequence ID" value="UWP59911.1"/>
    <property type="molecule type" value="Genomic_DNA"/>
</dbReference>
<evidence type="ECO:0000256" key="6">
    <source>
        <dbReference type="SAM" id="Phobius"/>
    </source>
</evidence>
<evidence type="ECO:0000256" key="1">
    <source>
        <dbReference type="ARBA" id="ARBA00000085"/>
    </source>
</evidence>
<dbReference type="InterPro" id="IPR003594">
    <property type="entry name" value="HATPase_dom"/>
</dbReference>
<sequence length="426" mass="47978">MYRKVHRNLTSLFTGITALILVVMSVSYLYMSEKTLTNNNFLSFSGEMNTLISNFEQQNTITYEWFSKVSAGGRYVLALYDNGTPLDYTANILTDEERSLVREIMENRSDIISSVQPDTAYTSSHKEFTYLTDEGEHYYVSYANIRHNPGNLTAMILYSAEPVFHQLFLQRIRFLLIDLGAILILFLFCWHFTKRLLSPIQKAQEQQAAFIAAASHELRTPVSVILSSVSAWKCAPPSEQTHFLNTVENEGQRLSRLITDMLTLARSDSHIWSFSLKKHEMDTLLLNVYEAFKPMADEKQIALSVELPEQVLPPCQCDGERISQVLGILITNALGYGRAGGFVKLSLQCQNNTFSLTVSDNGPGITDDAKQHIFDRFYRGDVSRTQKEHFGLGLCIAREIVTAHHGSILVGDTPGGGATFTVFLKR</sequence>
<protein>
    <recommendedName>
        <fullName evidence="2">histidine kinase</fullName>
        <ecNumber evidence="2">2.7.13.3</ecNumber>
    </recommendedName>
</protein>
<dbReference type="Gene3D" id="3.30.565.10">
    <property type="entry name" value="Histidine kinase-like ATPase, C-terminal domain"/>
    <property type="match status" value="1"/>
</dbReference>
<evidence type="ECO:0000256" key="3">
    <source>
        <dbReference type="ARBA" id="ARBA00022553"/>
    </source>
</evidence>
<evidence type="ECO:0000313" key="8">
    <source>
        <dbReference type="EMBL" id="UWP59911.1"/>
    </source>
</evidence>
<gene>
    <name evidence="8" type="ORF">NQ502_02295</name>
</gene>
<feature type="transmembrane region" description="Helical" evidence="6">
    <location>
        <begin position="12"/>
        <end position="31"/>
    </location>
</feature>
<dbReference type="InterPro" id="IPR003661">
    <property type="entry name" value="HisK_dim/P_dom"/>
</dbReference>
<dbReference type="CDD" id="cd00082">
    <property type="entry name" value="HisKA"/>
    <property type="match status" value="1"/>
</dbReference>
<keyword evidence="6" id="KW-0812">Transmembrane</keyword>
<evidence type="ECO:0000256" key="2">
    <source>
        <dbReference type="ARBA" id="ARBA00012438"/>
    </source>
</evidence>
<accession>A0ABY5VI75</accession>
<dbReference type="Pfam" id="PF02518">
    <property type="entry name" value="HATPase_c"/>
    <property type="match status" value="1"/>
</dbReference>
<dbReference type="SMART" id="SM00388">
    <property type="entry name" value="HisKA"/>
    <property type="match status" value="1"/>
</dbReference>
<dbReference type="PANTHER" id="PTHR43547:SF2">
    <property type="entry name" value="HYBRID SIGNAL TRANSDUCTION HISTIDINE KINASE C"/>
    <property type="match status" value="1"/>
</dbReference>
<keyword evidence="9" id="KW-1185">Reference proteome</keyword>
<dbReference type="Pfam" id="PF00512">
    <property type="entry name" value="HisKA"/>
    <property type="match status" value="1"/>
</dbReference>
<keyword evidence="6" id="KW-1133">Transmembrane helix</keyword>
<dbReference type="InterPro" id="IPR036890">
    <property type="entry name" value="HATPase_C_sf"/>
</dbReference>
<keyword evidence="4 8" id="KW-0418">Kinase</keyword>
<keyword evidence="3" id="KW-0597">Phosphoprotein</keyword>
<dbReference type="CDD" id="cd00075">
    <property type="entry name" value="HATPase"/>
    <property type="match status" value="1"/>
</dbReference>
<proteinExistence type="predicted"/>
<evidence type="ECO:0000256" key="5">
    <source>
        <dbReference type="ARBA" id="ARBA00023012"/>
    </source>
</evidence>
<dbReference type="RefSeq" id="WP_049898070.1">
    <property type="nucleotide sequence ID" value="NZ_CABLBR010000007.1"/>
</dbReference>
<dbReference type="PANTHER" id="PTHR43547">
    <property type="entry name" value="TWO-COMPONENT HISTIDINE KINASE"/>
    <property type="match status" value="1"/>
</dbReference>
<dbReference type="EC" id="2.7.13.3" evidence="2"/>
<dbReference type="InterPro" id="IPR004358">
    <property type="entry name" value="Sig_transdc_His_kin-like_C"/>
</dbReference>
<dbReference type="InterPro" id="IPR036097">
    <property type="entry name" value="HisK_dim/P_sf"/>
</dbReference>
<dbReference type="PROSITE" id="PS50109">
    <property type="entry name" value="HIS_KIN"/>
    <property type="match status" value="1"/>
</dbReference>
<keyword evidence="5" id="KW-0902">Two-component regulatory system</keyword>
<organism evidence="8 9">
    <name type="scientific">Ruminococcus gauvreauii</name>
    <dbReference type="NCBI Taxonomy" id="438033"/>
    <lineage>
        <taxon>Bacteria</taxon>
        <taxon>Bacillati</taxon>
        <taxon>Bacillota</taxon>
        <taxon>Clostridia</taxon>
        <taxon>Eubacteriales</taxon>
        <taxon>Oscillospiraceae</taxon>
        <taxon>Ruminococcus</taxon>
    </lineage>
</organism>
<dbReference type="PRINTS" id="PR00344">
    <property type="entry name" value="BCTRLSENSOR"/>
</dbReference>
<dbReference type="SMART" id="SM00387">
    <property type="entry name" value="HATPase_c"/>
    <property type="match status" value="1"/>
</dbReference>
<dbReference type="SUPFAM" id="SSF47384">
    <property type="entry name" value="Homodimeric domain of signal transducing histidine kinase"/>
    <property type="match status" value="1"/>
</dbReference>
<reference evidence="8" key="1">
    <citation type="journal article" date="2022" name="Cell">
        <title>Design, construction, and in vivo augmentation of a complex gut microbiome.</title>
        <authorList>
            <person name="Cheng A.G."/>
            <person name="Ho P.Y."/>
            <person name="Aranda-Diaz A."/>
            <person name="Jain S."/>
            <person name="Yu F.B."/>
            <person name="Meng X."/>
            <person name="Wang M."/>
            <person name="Iakiviak M."/>
            <person name="Nagashima K."/>
            <person name="Zhao A."/>
            <person name="Murugkar P."/>
            <person name="Patil A."/>
            <person name="Atabakhsh K."/>
            <person name="Weakley A."/>
            <person name="Yan J."/>
            <person name="Brumbaugh A.R."/>
            <person name="Higginbottom S."/>
            <person name="Dimas A."/>
            <person name="Shiver A.L."/>
            <person name="Deutschbauer A."/>
            <person name="Neff N."/>
            <person name="Sonnenburg J.L."/>
            <person name="Huang K.C."/>
            <person name="Fischbach M.A."/>
        </authorList>
    </citation>
    <scope>NUCLEOTIDE SEQUENCE</scope>
    <source>
        <strain evidence="8">DSM 19829</strain>
    </source>
</reference>
<feature type="transmembrane region" description="Helical" evidence="6">
    <location>
        <begin position="174"/>
        <end position="193"/>
    </location>
</feature>
<evidence type="ECO:0000313" key="9">
    <source>
        <dbReference type="Proteomes" id="UP001060164"/>
    </source>
</evidence>
<keyword evidence="6" id="KW-0472">Membrane</keyword>
<evidence type="ECO:0000259" key="7">
    <source>
        <dbReference type="PROSITE" id="PS50109"/>
    </source>
</evidence>
<evidence type="ECO:0000256" key="4">
    <source>
        <dbReference type="ARBA" id="ARBA00022777"/>
    </source>
</evidence>
<dbReference type="GO" id="GO:0016301">
    <property type="term" value="F:kinase activity"/>
    <property type="evidence" value="ECO:0007669"/>
    <property type="project" value="UniProtKB-KW"/>
</dbReference>
<dbReference type="Proteomes" id="UP001060164">
    <property type="component" value="Chromosome"/>
</dbReference>
<keyword evidence="4 8" id="KW-0808">Transferase</keyword>
<dbReference type="Gene3D" id="1.10.287.130">
    <property type="match status" value="1"/>
</dbReference>
<dbReference type="InterPro" id="IPR005467">
    <property type="entry name" value="His_kinase_dom"/>
</dbReference>
<dbReference type="SUPFAM" id="SSF55874">
    <property type="entry name" value="ATPase domain of HSP90 chaperone/DNA topoisomerase II/histidine kinase"/>
    <property type="match status" value="1"/>
</dbReference>